<evidence type="ECO:0000256" key="2">
    <source>
        <dbReference type="ARBA" id="ARBA00022741"/>
    </source>
</evidence>
<protein>
    <recommendedName>
        <fullName evidence="5">ATP-grasp domain-containing protein</fullName>
    </recommendedName>
</protein>
<dbReference type="GO" id="GO:0046872">
    <property type="term" value="F:metal ion binding"/>
    <property type="evidence" value="ECO:0007669"/>
    <property type="project" value="InterPro"/>
</dbReference>
<gene>
    <name evidence="6" type="ORF">Scani_31860</name>
</gene>
<dbReference type="PANTHER" id="PTHR43585:SF2">
    <property type="entry name" value="ATP-GRASP ENZYME FSQD"/>
    <property type="match status" value="1"/>
</dbReference>
<evidence type="ECO:0000256" key="1">
    <source>
        <dbReference type="ARBA" id="ARBA00022598"/>
    </source>
</evidence>
<name>A0A640S776_9ACTN</name>
<organism evidence="6 7">
    <name type="scientific">Streptomyces caniferus</name>
    <dbReference type="NCBI Taxonomy" id="285557"/>
    <lineage>
        <taxon>Bacteria</taxon>
        <taxon>Bacillati</taxon>
        <taxon>Actinomycetota</taxon>
        <taxon>Actinomycetes</taxon>
        <taxon>Kitasatosporales</taxon>
        <taxon>Streptomycetaceae</taxon>
        <taxon>Streptomyces</taxon>
    </lineage>
</organism>
<evidence type="ECO:0000256" key="3">
    <source>
        <dbReference type="ARBA" id="ARBA00022840"/>
    </source>
</evidence>
<dbReference type="GO" id="GO:0005524">
    <property type="term" value="F:ATP binding"/>
    <property type="evidence" value="ECO:0007669"/>
    <property type="project" value="UniProtKB-UniRule"/>
</dbReference>
<dbReference type="AlphaFoldDB" id="A0A640S776"/>
<dbReference type="PROSITE" id="PS50975">
    <property type="entry name" value="ATP_GRASP"/>
    <property type="match status" value="1"/>
</dbReference>
<sequence>MTMTPPQRPLFAVLYDAGAVPAGEIGAGLADLGDIVFLVPDRSAHVDQLRPVMELLGEVRTLTGQPAEDVALVRALAPDAILTFCEDMIRPGAELAAALGLPGLSVETARLYTDKGAQRRALRAAGVDGTAVRVVESPEDWDEALRAIGLPSLAKPVTASRSRDAYALRTPEDARAVRARLDALAADGAWEPFILEEFLEGRASEPFGDYVSVESVCTPSGITHLVLTGKSPVVPPFRGTGRIWPSHLPRAEEAEIFALVTRALEAVGADNGFAHTELKLTPDGPRIIELNGRLSGHVNMMARESCGVDMVRIGALLALGEEPYLPTFDFGGKVHFQYNNLAPLRPAGLVAVHGAEAVRELPGITAYRNFVRPGDDLPGGTSTLTLDTISGVCEGHEAVMRTIDAARAALTFDFRFEDGVHSLNGLELPLH</sequence>
<comment type="caution">
    <text evidence="6">The sequence shown here is derived from an EMBL/GenBank/DDBJ whole genome shotgun (WGS) entry which is preliminary data.</text>
</comment>
<keyword evidence="3 4" id="KW-0067">ATP-binding</keyword>
<dbReference type="PANTHER" id="PTHR43585">
    <property type="entry name" value="FUMIPYRROLE BIOSYNTHESIS PROTEIN C"/>
    <property type="match status" value="1"/>
</dbReference>
<evidence type="ECO:0000313" key="7">
    <source>
        <dbReference type="Proteomes" id="UP000435837"/>
    </source>
</evidence>
<keyword evidence="1" id="KW-0436">Ligase</keyword>
<keyword evidence="2 4" id="KW-0547">Nucleotide-binding</keyword>
<dbReference type="Gene3D" id="3.30.470.20">
    <property type="entry name" value="ATP-grasp fold, B domain"/>
    <property type="match status" value="1"/>
</dbReference>
<dbReference type="Proteomes" id="UP000435837">
    <property type="component" value="Unassembled WGS sequence"/>
</dbReference>
<dbReference type="GO" id="GO:0016874">
    <property type="term" value="F:ligase activity"/>
    <property type="evidence" value="ECO:0007669"/>
    <property type="project" value="UniProtKB-KW"/>
</dbReference>
<proteinExistence type="predicted"/>
<dbReference type="InterPro" id="IPR052032">
    <property type="entry name" value="ATP-dep_AA_Ligase"/>
</dbReference>
<dbReference type="EMBL" id="BLIN01000003">
    <property type="protein sequence ID" value="GFE06918.1"/>
    <property type="molecule type" value="Genomic_DNA"/>
</dbReference>
<evidence type="ECO:0000259" key="5">
    <source>
        <dbReference type="PROSITE" id="PS50975"/>
    </source>
</evidence>
<dbReference type="SUPFAM" id="SSF56059">
    <property type="entry name" value="Glutathione synthetase ATP-binding domain-like"/>
    <property type="match status" value="1"/>
</dbReference>
<reference evidence="6 7" key="1">
    <citation type="submission" date="2019-12" db="EMBL/GenBank/DDBJ databases">
        <title>Whole genome shotgun sequence of Streptomyces caniferus NBRC 15389.</title>
        <authorList>
            <person name="Ichikawa N."/>
            <person name="Kimura A."/>
            <person name="Kitahashi Y."/>
            <person name="Komaki H."/>
            <person name="Tamura T."/>
        </authorList>
    </citation>
    <scope>NUCLEOTIDE SEQUENCE [LARGE SCALE GENOMIC DNA]</scope>
    <source>
        <strain evidence="6 7">NBRC 15389</strain>
    </source>
</reference>
<evidence type="ECO:0000313" key="6">
    <source>
        <dbReference type="EMBL" id="GFE06918.1"/>
    </source>
</evidence>
<dbReference type="InterPro" id="IPR011761">
    <property type="entry name" value="ATP-grasp"/>
</dbReference>
<evidence type="ECO:0000256" key="4">
    <source>
        <dbReference type="PROSITE-ProRule" id="PRU00409"/>
    </source>
</evidence>
<accession>A0A640S776</accession>
<feature type="domain" description="ATP-grasp" evidence="5">
    <location>
        <begin position="119"/>
        <end position="319"/>
    </location>
</feature>